<evidence type="ECO:0000313" key="1">
    <source>
        <dbReference type="EMBL" id="KAE9528766.1"/>
    </source>
</evidence>
<reference evidence="1 2" key="1">
    <citation type="submission" date="2019-08" db="EMBL/GenBank/DDBJ databases">
        <title>The genome of the soybean aphid Biotype 1, its phylome, world population structure and adaptation to the North American continent.</title>
        <authorList>
            <person name="Giordano R."/>
            <person name="Donthu R.K."/>
            <person name="Hernandez A.G."/>
            <person name="Wright C.L."/>
            <person name="Zimin A.V."/>
        </authorList>
    </citation>
    <scope>NUCLEOTIDE SEQUENCE [LARGE SCALE GENOMIC DNA]</scope>
    <source>
        <tissue evidence="1">Whole aphids</tissue>
    </source>
</reference>
<name>A0A6G0T9Z6_APHGL</name>
<dbReference type="Proteomes" id="UP000475862">
    <property type="component" value="Unassembled WGS sequence"/>
</dbReference>
<dbReference type="EMBL" id="VYZN01000048">
    <property type="protein sequence ID" value="KAE9528766.1"/>
    <property type="molecule type" value="Genomic_DNA"/>
</dbReference>
<comment type="caution">
    <text evidence="1">The sequence shown here is derived from an EMBL/GenBank/DDBJ whole genome shotgun (WGS) entry which is preliminary data.</text>
</comment>
<gene>
    <name evidence="1" type="ORF">AGLY_012341</name>
</gene>
<accession>A0A6G0T9Z6</accession>
<protein>
    <submittedName>
        <fullName evidence="1">Uncharacterized protein</fullName>
    </submittedName>
</protein>
<organism evidence="1 2">
    <name type="scientific">Aphis glycines</name>
    <name type="common">Soybean aphid</name>
    <dbReference type="NCBI Taxonomy" id="307491"/>
    <lineage>
        <taxon>Eukaryota</taxon>
        <taxon>Metazoa</taxon>
        <taxon>Ecdysozoa</taxon>
        <taxon>Arthropoda</taxon>
        <taxon>Hexapoda</taxon>
        <taxon>Insecta</taxon>
        <taxon>Pterygota</taxon>
        <taxon>Neoptera</taxon>
        <taxon>Paraneoptera</taxon>
        <taxon>Hemiptera</taxon>
        <taxon>Sternorrhyncha</taxon>
        <taxon>Aphidomorpha</taxon>
        <taxon>Aphidoidea</taxon>
        <taxon>Aphididae</taxon>
        <taxon>Aphidini</taxon>
        <taxon>Aphis</taxon>
        <taxon>Aphis</taxon>
    </lineage>
</organism>
<proteinExistence type="predicted"/>
<dbReference type="AlphaFoldDB" id="A0A6G0T9Z6"/>
<keyword evidence="2" id="KW-1185">Reference proteome</keyword>
<sequence>MVNVSVHKSDLKQKYPVQIVAYKHLLNTINTVELTKETKTRCEIGEKVNINETEIKIEKGYIYSNEFESIVLGEDSSSVFISCVNSDKRSNIETFTDLHFTTTIPEWSPNRELVAAAKAYFQLRCIINRRHRVTPCQILKQYYMRTVFKQITNLNVWVLKFAENKNLSSKFKISIKRIKFNEKTYVTFILKSWTNHFTSKRLKSFSLILIFDSNSSRSTSISIGKRSFISKLFISLLKDELKSVLFAFPINASIRKKCPPNLKIIIFPIPNRNLMNLTLKKIHLRTY</sequence>
<evidence type="ECO:0000313" key="2">
    <source>
        <dbReference type="Proteomes" id="UP000475862"/>
    </source>
</evidence>